<name>A0A0E9W5T1_ANGAN</name>
<evidence type="ECO:0000313" key="1">
    <source>
        <dbReference type="EMBL" id="JAH84808.1"/>
    </source>
</evidence>
<protein>
    <submittedName>
        <fullName evidence="1">Uncharacterized protein</fullName>
    </submittedName>
</protein>
<accession>A0A0E9W5T1</accession>
<reference evidence="1" key="1">
    <citation type="submission" date="2014-11" db="EMBL/GenBank/DDBJ databases">
        <authorList>
            <person name="Amaro Gonzalez C."/>
        </authorList>
    </citation>
    <scope>NUCLEOTIDE SEQUENCE</scope>
</reference>
<dbReference type="AlphaFoldDB" id="A0A0E9W5T1"/>
<sequence>MVELLIIQSNHCLKIGLGSPIDSLACQCGFK</sequence>
<reference evidence="1" key="2">
    <citation type="journal article" date="2015" name="Fish Shellfish Immunol.">
        <title>Early steps in the European eel (Anguilla anguilla)-Vibrio vulnificus interaction in the gills: Role of the RtxA13 toxin.</title>
        <authorList>
            <person name="Callol A."/>
            <person name="Pajuelo D."/>
            <person name="Ebbesson L."/>
            <person name="Teles M."/>
            <person name="MacKenzie S."/>
            <person name="Amaro C."/>
        </authorList>
    </citation>
    <scope>NUCLEOTIDE SEQUENCE</scope>
</reference>
<organism evidence="1">
    <name type="scientific">Anguilla anguilla</name>
    <name type="common">European freshwater eel</name>
    <name type="synonym">Muraena anguilla</name>
    <dbReference type="NCBI Taxonomy" id="7936"/>
    <lineage>
        <taxon>Eukaryota</taxon>
        <taxon>Metazoa</taxon>
        <taxon>Chordata</taxon>
        <taxon>Craniata</taxon>
        <taxon>Vertebrata</taxon>
        <taxon>Euteleostomi</taxon>
        <taxon>Actinopterygii</taxon>
        <taxon>Neopterygii</taxon>
        <taxon>Teleostei</taxon>
        <taxon>Anguilliformes</taxon>
        <taxon>Anguillidae</taxon>
        <taxon>Anguilla</taxon>
    </lineage>
</organism>
<proteinExistence type="predicted"/>
<dbReference type="EMBL" id="GBXM01023769">
    <property type="protein sequence ID" value="JAH84808.1"/>
    <property type="molecule type" value="Transcribed_RNA"/>
</dbReference>